<reference evidence="3 4" key="1">
    <citation type="submission" date="2020-10" db="EMBL/GenBank/DDBJ databases">
        <title>Connecting structure to function with the recovery of over 1000 high-quality activated sludge metagenome-assembled genomes encoding full-length rRNA genes using long-read sequencing.</title>
        <authorList>
            <person name="Singleton C.M."/>
            <person name="Petriglieri F."/>
            <person name="Kristensen J.M."/>
            <person name="Kirkegaard R.H."/>
            <person name="Michaelsen T.Y."/>
            <person name="Andersen M.H."/>
            <person name="Karst S.M."/>
            <person name="Dueholm M.S."/>
            <person name="Nielsen P.H."/>
            <person name="Albertsen M."/>
        </authorList>
    </citation>
    <scope>NUCLEOTIDE SEQUENCE [LARGE SCALE GENOMIC DNA]</scope>
    <source>
        <strain evidence="3">Ribe_18-Q3-R11-54_MAXAC.273</strain>
    </source>
</reference>
<comment type="caution">
    <text evidence="3">The sequence shown here is derived from an EMBL/GenBank/DDBJ whole genome shotgun (WGS) entry which is preliminary data.</text>
</comment>
<dbReference type="Pfam" id="PF13899">
    <property type="entry name" value="Thioredoxin_7"/>
    <property type="match status" value="1"/>
</dbReference>
<dbReference type="EMBL" id="JADKGY010000001">
    <property type="protein sequence ID" value="MBK9981990.1"/>
    <property type="molecule type" value="Genomic_DNA"/>
</dbReference>
<accession>A0A9D7SRK0</accession>
<feature type="chain" id="PRO_5039338094" evidence="1">
    <location>
        <begin position="25"/>
        <end position="175"/>
    </location>
</feature>
<evidence type="ECO:0000256" key="1">
    <source>
        <dbReference type="SAM" id="SignalP"/>
    </source>
</evidence>
<gene>
    <name evidence="3" type="ORF">IPP15_06110</name>
</gene>
<dbReference type="PROSITE" id="PS51352">
    <property type="entry name" value="THIOREDOXIN_2"/>
    <property type="match status" value="1"/>
</dbReference>
<evidence type="ECO:0000313" key="3">
    <source>
        <dbReference type="EMBL" id="MBK9981990.1"/>
    </source>
</evidence>
<name>A0A9D7SRK0_9BACT</name>
<proteinExistence type="predicted"/>
<feature type="signal peptide" evidence="1">
    <location>
        <begin position="1"/>
        <end position="24"/>
    </location>
</feature>
<protein>
    <submittedName>
        <fullName evidence="3">Thioredoxin family protein</fullName>
    </submittedName>
</protein>
<keyword evidence="1" id="KW-0732">Signal</keyword>
<organism evidence="3 4">
    <name type="scientific">Candidatus Opimibacter skivensis</name>
    <dbReference type="NCBI Taxonomy" id="2982028"/>
    <lineage>
        <taxon>Bacteria</taxon>
        <taxon>Pseudomonadati</taxon>
        <taxon>Bacteroidota</taxon>
        <taxon>Saprospiria</taxon>
        <taxon>Saprospirales</taxon>
        <taxon>Saprospiraceae</taxon>
        <taxon>Candidatus Opimibacter</taxon>
    </lineage>
</organism>
<dbReference type="Proteomes" id="UP000808337">
    <property type="component" value="Unassembled WGS sequence"/>
</dbReference>
<dbReference type="InterPro" id="IPR036249">
    <property type="entry name" value="Thioredoxin-like_sf"/>
</dbReference>
<dbReference type="AlphaFoldDB" id="A0A9D7SRK0"/>
<dbReference type="Gene3D" id="3.40.30.10">
    <property type="entry name" value="Glutaredoxin"/>
    <property type="match status" value="1"/>
</dbReference>
<feature type="domain" description="Thioredoxin" evidence="2">
    <location>
        <begin position="20"/>
        <end position="174"/>
    </location>
</feature>
<evidence type="ECO:0000259" key="2">
    <source>
        <dbReference type="PROSITE" id="PS51352"/>
    </source>
</evidence>
<dbReference type="SUPFAM" id="SSF52833">
    <property type="entry name" value="Thioredoxin-like"/>
    <property type="match status" value="1"/>
</dbReference>
<sequence>MTIPTMTKLYLFLLLCVMAFQACSQTPATTTTKPETPGYKSDKAGWLVDLDEAYAVSIKEKKPIMANFTGSDWCGWCKRLDASVFSKPEFMTWAKKNVVLLELDFPRGKQLPEKNKQQNAAMQQALQVTGYPTVWIFNLDKDKTSGQYQINGLGKTGYTPTVEEFIATTDKMVHP</sequence>
<evidence type="ECO:0000313" key="4">
    <source>
        <dbReference type="Proteomes" id="UP000808337"/>
    </source>
</evidence>
<dbReference type="InterPro" id="IPR013766">
    <property type="entry name" value="Thioredoxin_domain"/>
</dbReference>